<reference evidence="5 6" key="1">
    <citation type="submission" date="2024-05" db="EMBL/GenBank/DDBJ databases">
        <authorList>
            <person name="Wallberg A."/>
        </authorList>
    </citation>
    <scope>NUCLEOTIDE SEQUENCE [LARGE SCALE GENOMIC DNA]</scope>
</reference>
<name>A0AAV2QBY9_MEGNR</name>
<dbReference type="GO" id="GO:0004888">
    <property type="term" value="F:transmembrane signaling receptor activity"/>
    <property type="evidence" value="ECO:0007669"/>
    <property type="project" value="InterPro"/>
</dbReference>
<dbReference type="PANTHER" id="PTHR18945">
    <property type="entry name" value="NEUROTRANSMITTER GATED ION CHANNEL"/>
    <property type="match status" value="1"/>
</dbReference>
<evidence type="ECO:0000313" key="5">
    <source>
        <dbReference type="EMBL" id="CAL4079768.1"/>
    </source>
</evidence>
<comment type="caution">
    <text evidence="5">The sequence shown here is derived from an EMBL/GenBank/DDBJ whole genome shotgun (WGS) entry which is preliminary data.</text>
</comment>
<dbReference type="Pfam" id="PF02931">
    <property type="entry name" value="Neur_chan_LBD"/>
    <property type="match status" value="1"/>
</dbReference>
<dbReference type="GO" id="GO:0016020">
    <property type="term" value="C:membrane"/>
    <property type="evidence" value="ECO:0007669"/>
    <property type="project" value="UniProtKB-SubCell"/>
</dbReference>
<evidence type="ECO:0000256" key="2">
    <source>
        <dbReference type="ARBA" id="ARBA00023136"/>
    </source>
</evidence>
<gene>
    <name evidence="5" type="ORF">MNOR_LOCUS11109</name>
</gene>
<protein>
    <recommendedName>
        <fullName evidence="4">Neurotransmitter-gated ion-channel ligand-binding domain-containing protein</fullName>
    </recommendedName>
</protein>
<comment type="similarity">
    <text evidence="3">Belongs to the ligand-gated ion channel (TC 1.A.9) family.</text>
</comment>
<comment type="subcellular location">
    <subcellularLocation>
        <location evidence="1">Membrane</location>
        <topology evidence="1">Multi-pass membrane protein</topology>
    </subcellularLocation>
</comment>
<dbReference type="PRINTS" id="PR00252">
    <property type="entry name" value="NRIONCHANNEL"/>
</dbReference>
<dbReference type="AlphaFoldDB" id="A0AAV2QBY9"/>
<keyword evidence="6" id="KW-1185">Reference proteome</keyword>
<dbReference type="InterPro" id="IPR018000">
    <property type="entry name" value="Neurotransmitter_ion_chnl_CS"/>
</dbReference>
<dbReference type="FunFam" id="2.70.170.10:FF:000045">
    <property type="entry name" value="Predicted protein"/>
    <property type="match status" value="1"/>
</dbReference>
<feature type="signal peptide" evidence="3">
    <location>
        <begin position="1"/>
        <end position="24"/>
    </location>
</feature>
<dbReference type="InterPro" id="IPR036734">
    <property type="entry name" value="Neur_chan_lig-bd_sf"/>
</dbReference>
<dbReference type="SUPFAM" id="SSF63712">
    <property type="entry name" value="Nicotinic receptor ligand binding domain-like"/>
    <property type="match status" value="1"/>
</dbReference>
<dbReference type="InterPro" id="IPR006201">
    <property type="entry name" value="Neur_channel"/>
</dbReference>
<dbReference type="Proteomes" id="UP001497623">
    <property type="component" value="Unassembled WGS sequence"/>
</dbReference>
<dbReference type="GO" id="GO:0005230">
    <property type="term" value="F:extracellular ligand-gated monoatomic ion channel activity"/>
    <property type="evidence" value="ECO:0007669"/>
    <property type="project" value="InterPro"/>
</dbReference>
<dbReference type="Gene3D" id="2.70.170.10">
    <property type="entry name" value="Neurotransmitter-gated ion-channel ligand-binding domain"/>
    <property type="match status" value="1"/>
</dbReference>
<keyword evidence="2" id="KW-0472">Membrane</keyword>
<dbReference type="EMBL" id="CAXKWB010005774">
    <property type="protein sequence ID" value="CAL4079768.1"/>
    <property type="molecule type" value="Genomic_DNA"/>
</dbReference>
<keyword evidence="3" id="KW-0813">Transport</keyword>
<keyword evidence="3" id="KW-0406">Ion transport</keyword>
<dbReference type="CDD" id="cd18990">
    <property type="entry name" value="LGIC_ECD_GABAAR"/>
    <property type="match status" value="1"/>
</dbReference>
<dbReference type="PROSITE" id="PS00236">
    <property type="entry name" value="NEUROTR_ION_CHANNEL"/>
    <property type="match status" value="1"/>
</dbReference>
<feature type="chain" id="PRO_5043109083" description="Neurotransmitter-gated ion-channel ligand-binding domain-containing protein" evidence="3">
    <location>
        <begin position="25"/>
        <end position="255"/>
    </location>
</feature>
<keyword evidence="3" id="KW-0407">Ion channel</keyword>
<evidence type="ECO:0000256" key="3">
    <source>
        <dbReference type="RuleBase" id="RU000687"/>
    </source>
</evidence>
<accession>A0AAV2QBY9</accession>
<keyword evidence="3" id="KW-0732">Signal</keyword>
<sequence>MEGLRTICLSLLIVLVAVLRLSAGTEVSKFHPTPQKKVLEKLLTEEYDVSEWPDADDGKATKVYMQMFINSFGSLNAANMDYSVDVFLRQRWHDQRLAYNDTREAITITALEYRNKIWKPDTYFENVKEATLHQVTMPNILMRIDRSGNILYSMRVTVKLGCPLQLANFPFDEQICKTAFASYAYTDDVIKYLWHNDTPIDLPDSLEIAQFDLLDYQTDTFTYEFATGDFSGVNVSLLFVVKTVTMSCRHMFLQS</sequence>
<evidence type="ECO:0000259" key="4">
    <source>
        <dbReference type="Pfam" id="PF02931"/>
    </source>
</evidence>
<feature type="domain" description="Neurotransmitter-gated ion-channel ligand-binding" evidence="4">
    <location>
        <begin position="36"/>
        <end position="217"/>
    </location>
</feature>
<proteinExistence type="inferred from homology"/>
<evidence type="ECO:0000313" key="6">
    <source>
        <dbReference type="Proteomes" id="UP001497623"/>
    </source>
</evidence>
<organism evidence="5 6">
    <name type="scientific">Meganyctiphanes norvegica</name>
    <name type="common">Northern krill</name>
    <name type="synonym">Thysanopoda norvegica</name>
    <dbReference type="NCBI Taxonomy" id="48144"/>
    <lineage>
        <taxon>Eukaryota</taxon>
        <taxon>Metazoa</taxon>
        <taxon>Ecdysozoa</taxon>
        <taxon>Arthropoda</taxon>
        <taxon>Crustacea</taxon>
        <taxon>Multicrustacea</taxon>
        <taxon>Malacostraca</taxon>
        <taxon>Eumalacostraca</taxon>
        <taxon>Eucarida</taxon>
        <taxon>Euphausiacea</taxon>
        <taxon>Euphausiidae</taxon>
        <taxon>Meganyctiphanes</taxon>
    </lineage>
</organism>
<evidence type="ECO:0000256" key="1">
    <source>
        <dbReference type="ARBA" id="ARBA00004141"/>
    </source>
</evidence>
<dbReference type="InterPro" id="IPR006202">
    <property type="entry name" value="Neur_chan_lig-bd"/>
</dbReference>